<evidence type="ECO:0000256" key="3">
    <source>
        <dbReference type="ARBA" id="ARBA00023015"/>
    </source>
</evidence>
<comment type="subcellular location">
    <subcellularLocation>
        <location evidence="1 7">Nucleus</location>
    </subcellularLocation>
</comment>
<keyword evidence="10" id="KW-1185">Reference proteome</keyword>
<dbReference type="eggNOG" id="ENOG502SF7Q">
    <property type="taxonomic scope" value="Eukaryota"/>
</dbReference>
<dbReference type="Pfam" id="PF10744">
    <property type="entry name" value="Med1"/>
    <property type="match status" value="1"/>
</dbReference>
<keyword evidence="5 7" id="KW-0804">Transcription</keyword>
<evidence type="ECO:0000256" key="5">
    <source>
        <dbReference type="ARBA" id="ARBA00023163"/>
    </source>
</evidence>
<evidence type="ECO:0000256" key="4">
    <source>
        <dbReference type="ARBA" id="ARBA00023159"/>
    </source>
</evidence>
<protein>
    <recommendedName>
        <fullName evidence="7">Mediator of RNA polymerase II transcription subunit 1</fullName>
    </recommendedName>
    <alternativeName>
        <fullName evidence="7">Mediator complex subunit 1</fullName>
    </alternativeName>
</protein>
<comment type="similarity">
    <text evidence="2 7">Belongs to the Mediator complex subunit 1 family.</text>
</comment>
<reference evidence="10" key="1">
    <citation type="journal article" date="2011" name="Genome Biol.">
        <title>Comparative genomics of the social amoebae Dictyostelium discoideum and Dictyostelium purpureum.</title>
        <authorList>
            <consortium name="US DOE Joint Genome Institute (JGI-PGF)"/>
            <person name="Sucgang R."/>
            <person name="Kuo A."/>
            <person name="Tian X."/>
            <person name="Salerno W."/>
            <person name="Parikh A."/>
            <person name="Feasley C.L."/>
            <person name="Dalin E."/>
            <person name="Tu H."/>
            <person name="Huang E."/>
            <person name="Barry K."/>
            <person name="Lindquist E."/>
            <person name="Shapiro H."/>
            <person name="Bruce D."/>
            <person name="Schmutz J."/>
            <person name="Salamov A."/>
            <person name="Fey P."/>
            <person name="Gaudet P."/>
            <person name="Anjard C."/>
            <person name="Babu M.M."/>
            <person name="Basu S."/>
            <person name="Bushmanova Y."/>
            <person name="van der Wel H."/>
            <person name="Katoh-Kurasawa M."/>
            <person name="Dinh C."/>
            <person name="Coutinho P.M."/>
            <person name="Saito T."/>
            <person name="Elias M."/>
            <person name="Schaap P."/>
            <person name="Kay R.R."/>
            <person name="Henrissat B."/>
            <person name="Eichinger L."/>
            <person name="Rivero F."/>
            <person name="Putnam N.H."/>
            <person name="West C.M."/>
            <person name="Loomis W.F."/>
            <person name="Chisholm R.L."/>
            <person name="Shaulsky G."/>
            <person name="Strassmann J.E."/>
            <person name="Queller D.C."/>
            <person name="Kuspa A."/>
            <person name="Grigoriev I.V."/>
        </authorList>
    </citation>
    <scope>NUCLEOTIDE SEQUENCE [LARGE SCALE GENOMIC DNA]</scope>
    <source>
        <strain evidence="10">QSDP1</strain>
    </source>
</reference>
<dbReference type="PANTHER" id="PTHR12881:SF10">
    <property type="entry name" value="MEDIATOR OF RNA POLYMERASE II TRANSCRIPTION SUBUNIT 1"/>
    <property type="match status" value="1"/>
</dbReference>
<dbReference type="InterPro" id="IPR051999">
    <property type="entry name" value="Mediator_complex_subunit_1"/>
</dbReference>
<evidence type="ECO:0000313" key="9">
    <source>
        <dbReference type="EMBL" id="EGC35212.1"/>
    </source>
</evidence>
<dbReference type="VEuPathDB" id="AmoebaDB:DICPUDRAFT_97963"/>
<sequence>MEKQLTLQTLLDNINNSYNTLFESIGSNNINNSNSATNNSNSNSNSNDQDEELFKLNKFHLYGSLNIDEVYNSIDQQLQTIKFTCQQYRSWDQERETSKFLNTQKLYHQAQQRVNLISKTLFDCSLNGKVYLNQQLQQNTNNEQQQQQQQSNNNSNLVEIKRKLGLLIGKLQEMTNELNQKYSTFCVLEDLLSLLKENDSSEFNPESVYSCNISSSTFLLDIFIYGNAEIKEVKLVHISLLSGEDIPAEQEFNDQLTKSLSTDMKDFIERVKRICELDLLFRKYKTFDLQKAFSIFQNDFLTISNLSKEKYLNKELNLIDKDKLLKNGFGEIELDNCGVLIKYFNPYIDQLSKQNQVYSLMIEMESGAAISSAPNDKSEYSKLSLKSQLSQGLTAESFNELLNCFDSNQSEPSETIVSPVRLVCKLSQPLLITVDHLLKILNLTKLSNNDQQQLINLINSYNSSSNGNQDIDIQDNSNNNEYSIQTQLSNTNNLESKHFDIELFSKTQRYYYTGNHNLGLKINRIPITHPIQIFPIIQLLRQQHTFNILLKSCFIQPNNHGTTIKNKYNNQNNDNSDNIPIFEITSNPPNSINIIFLNPTEMNFNSINIIIKNNGDIESQYFDNTSNSTPNLLKSNLFTKLLTKSTSISISLSIFLTYKNN</sequence>
<evidence type="ECO:0000313" key="10">
    <source>
        <dbReference type="Proteomes" id="UP000001064"/>
    </source>
</evidence>
<dbReference type="AlphaFoldDB" id="F0ZLF9"/>
<dbReference type="GO" id="GO:0045944">
    <property type="term" value="P:positive regulation of transcription by RNA polymerase II"/>
    <property type="evidence" value="ECO:0007669"/>
    <property type="project" value="UniProtKB-ARBA"/>
</dbReference>
<dbReference type="InterPro" id="IPR019680">
    <property type="entry name" value="Mediator_Med1"/>
</dbReference>
<keyword evidence="4 7" id="KW-0010">Activator</keyword>
<keyword evidence="6 7" id="KW-0539">Nucleus</keyword>
<dbReference type="EMBL" id="GL871067">
    <property type="protein sequence ID" value="EGC35212.1"/>
    <property type="molecule type" value="Genomic_DNA"/>
</dbReference>
<dbReference type="GeneID" id="10501683"/>
<dbReference type="OrthoDB" id="2281547at2759"/>
<dbReference type="PANTHER" id="PTHR12881">
    <property type="entry name" value="MEDIATOR OF RNA POLYMERASE II TRANSCRIPTION SUBUNIT 1"/>
    <property type="match status" value="1"/>
</dbReference>
<comment type="function">
    <text evidence="7">Component of the Mediator complex, a coactivator involved in the regulated transcription of nearly all RNA polymerase II-dependent genes. Mediator functions as a bridge to convey information from gene-specific regulatory proteins to the basal RNA polymerase II transcription machinery. Mediator is recruited to promoters by direct interactions with regulatory proteins and serves as a scaffold for the assembly of a functional preinitiation complex with RNA polymerase II and the general transcription factors.</text>
</comment>
<dbReference type="GO" id="GO:0016592">
    <property type="term" value="C:mediator complex"/>
    <property type="evidence" value="ECO:0007669"/>
    <property type="project" value="InterPro"/>
</dbReference>
<gene>
    <name evidence="9" type="ORF">DICPUDRAFT_97963</name>
</gene>
<dbReference type="GO" id="GO:0003712">
    <property type="term" value="F:transcription coregulator activity"/>
    <property type="evidence" value="ECO:0007669"/>
    <property type="project" value="InterPro"/>
</dbReference>
<accession>F0ZLF9</accession>
<dbReference type="RefSeq" id="XP_003288250.1">
    <property type="nucleotide sequence ID" value="XM_003288202.1"/>
</dbReference>
<name>F0ZLF9_DICPU</name>
<dbReference type="Proteomes" id="UP000001064">
    <property type="component" value="Unassembled WGS sequence"/>
</dbReference>
<dbReference type="FunCoup" id="F0ZLF9">
    <property type="interactions" value="12"/>
</dbReference>
<dbReference type="STRING" id="5786.F0ZLF9"/>
<dbReference type="InParanoid" id="F0ZLF9"/>
<dbReference type="OMA" id="QTIKFTC"/>
<evidence type="ECO:0000256" key="2">
    <source>
        <dbReference type="ARBA" id="ARBA00006210"/>
    </source>
</evidence>
<proteinExistence type="inferred from homology"/>
<evidence type="ECO:0000256" key="1">
    <source>
        <dbReference type="ARBA" id="ARBA00004123"/>
    </source>
</evidence>
<evidence type="ECO:0000259" key="8">
    <source>
        <dbReference type="Pfam" id="PF10744"/>
    </source>
</evidence>
<dbReference type="KEGG" id="dpp:DICPUDRAFT_97963"/>
<keyword evidence="3 7" id="KW-0805">Transcription regulation</keyword>
<evidence type="ECO:0000256" key="6">
    <source>
        <dbReference type="ARBA" id="ARBA00023242"/>
    </source>
</evidence>
<evidence type="ECO:0000256" key="7">
    <source>
        <dbReference type="RuleBase" id="RU364059"/>
    </source>
</evidence>
<feature type="domain" description="Mediator complex subunit Med1" evidence="8">
    <location>
        <begin position="204"/>
        <end position="554"/>
    </location>
</feature>
<organism evidence="9 10">
    <name type="scientific">Dictyostelium purpureum</name>
    <name type="common">Slime mold</name>
    <dbReference type="NCBI Taxonomy" id="5786"/>
    <lineage>
        <taxon>Eukaryota</taxon>
        <taxon>Amoebozoa</taxon>
        <taxon>Evosea</taxon>
        <taxon>Eumycetozoa</taxon>
        <taxon>Dictyostelia</taxon>
        <taxon>Dictyosteliales</taxon>
        <taxon>Dictyosteliaceae</taxon>
        <taxon>Dictyostelium</taxon>
    </lineage>
</organism>